<dbReference type="EMBL" id="RBXR01000001">
    <property type="protein sequence ID" value="RKT69852.1"/>
    <property type="molecule type" value="Genomic_DNA"/>
</dbReference>
<evidence type="ECO:0000259" key="16">
    <source>
        <dbReference type="Pfam" id="PF13439"/>
    </source>
</evidence>
<dbReference type="EC" id="2.4.1.346" evidence="10"/>
<evidence type="ECO:0000256" key="1">
    <source>
        <dbReference type="ARBA" id="ARBA00005189"/>
    </source>
</evidence>
<evidence type="ECO:0000259" key="15">
    <source>
        <dbReference type="Pfam" id="PF00534"/>
    </source>
</evidence>
<evidence type="ECO:0000256" key="9">
    <source>
        <dbReference type="ARBA" id="ARBA00060651"/>
    </source>
</evidence>
<keyword evidence="18" id="KW-1185">Reference proteome</keyword>
<dbReference type="Gene3D" id="3.40.50.2000">
    <property type="entry name" value="Glycogen Phosphorylase B"/>
    <property type="match status" value="2"/>
</dbReference>
<evidence type="ECO:0000256" key="4">
    <source>
        <dbReference type="ARBA" id="ARBA00022676"/>
    </source>
</evidence>
<proteinExistence type="inferred from homology"/>
<dbReference type="InterPro" id="IPR001296">
    <property type="entry name" value="Glyco_trans_1"/>
</dbReference>
<comment type="caution">
    <text evidence="17">The sequence shown here is derived from an EMBL/GenBank/DDBJ whole genome shotgun (WGS) entry which is preliminary data.</text>
</comment>
<protein>
    <recommendedName>
        <fullName evidence="10">phosphatidyl-myo-inositol dimannoside synthase</fullName>
        <ecNumber evidence="10">2.4.1.346</ecNumber>
    </recommendedName>
    <alternativeName>
        <fullName evidence="11">Alpha-D-mannose-alpha-(1-6)-phosphatidylmyo-inositol-mannosyltransferase</fullName>
    </alternativeName>
    <alternativeName>
        <fullName evidence="14">Alpha-mannosyltransferase</fullName>
    </alternativeName>
    <alternativeName>
        <fullName evidence="13">Guanosine diphosphomannose-phosphatidyl-inositol alpha-mannosyltransferase</fullName>
    </alternativeName>
    <alternativeName>
        <fullName evidence="12">Phosphatidylinositol alpha-mannosyltransferase</fullName>
    </alternativeName>
</protein>
<evidence type="ECO:0000313" key="18">
    <source>
        <dbReference type="Proteomes" id="UP000272729"/>
    </source>
</evidence>
<keyword evidence="6" id="KW-0443">Lipid metabolism</keyword>
<evidence type="ECO:0000256" key="7">
    <source>
        <dbReference type="ARBA" id="ARBA00051960"/>
    </source>
</evidence>
<dbReference type="GO" id="GO:0043750">
    <property type="term" value="F:phosphatidylinositol alpha-mannosyltransferase activity"/>
    <property type="evidence" value="ECO:0007669"/>
    <property type="project" value="UniProtKB-ARBA"/>
</dbReference>
<dbReference type="Pfam" id="PF13439">
    <property type="entry name" value="Glyco_transf_4"/>
    <property type="match status" value="1"/>
</dbReference>
<feature type="domain" description="Glycosyltransferase subfamily 4-like N-terminal" evidence="16">
    <location>
        <begin position="18"/>
        <end position="175"/>
    </location>
</feature>
<keyword evidence="3" id="KW-0444">Lipid biosynthesis</keyword>
<organism evidence="17 18">
    <name type="scientific">Saccharothrix variisporea</name>
    <dbReference type="NCBI Taxonomy" id="543527"/>
    <lineage>
        <taxon>Bacteria</taxon>
        <taxon>Bacillati</taxon>
        <taxon>Actinomycetota</taxon>
        <taxon>Actinomycetes</taxon>
        <taxon>Pseudonocardiales</taxon>
        <taxon>Pseudonocardiaceae</taxon>
        <taxon>Saccharothrix</taxon>
    </lineage>
</organism>
<comment type="catalytic activity">
    <reaction evidence="8">
        <text>a 1,2-diacyl-sn-glycero-3-phospho-[alpha-D-mannopyranosyl-(1&lt;-&gt;6)-D-myo-inositol] + GDP-alpha-D-mannose = a 2,6-O-bis(alpha-D-mannopyranosyl)-1-phosphatidyl-1D-myo-inositol + GDP + H(+)</text>
        <dbReference type="Rhea" id="RHEA:52440"/>
        <dbReference type="ChEBI" id="CHEBI:15378"/>
        <dbReference type="ChEBI" id="CHEBI:57527"/>
        <dbReference type="ChEBI" id="CHEBI:58189"/>
        <dbReference type="ChEBI" id="CHEBI:87673"/>
        <dbReference type="ChEBI" id="CHEBI:136624"/>
        <dbReference type="EC" id="2.4.1.346"/>
    </reaction>
</comment>
<dbReference type="SUPFAM" id="SSF53756">
    <property type="entry name" value="UDP-Glycosyltransferase/glycogen phosphorylase"/>
    <property type="match status" value="1"/>
</dbReference>
<keyword evidence="5 17" id="KW-0808">Transferase</keyword>
<dbReference type="GO" id="GO:0016020">
    <property type="term" value="C:membrane"/>
    <property type="evidence" value="ECO:0007669"/>
    <property type="project" value="GOC"/>
</dbReference>
<evidence type="ECO:0000256" key="2">
    <source>
        <dbReference type="ARBA" id="ARBA00009481"/>
    </source>
</evidence>
<evidence type="ECO:0000256" key="5">
    <source>
        <dbReference type="ARBA" id="ARBA00022679"/>
    </source>
</evidence>
<dbReference type="CDD" id="cd03801">
    <property type="entry name" value="GT4_PimA-like"/>
    <property type="match status" value="1"/>
</dbReference>
<comment type="catalytic activity">
    <reaction evidence="7">
        <text>a 1,2-diacyl-sn-glycero-3-phospho-[alpha-D-6-acyl-mannopyranosyl-(1&lt;-&gt;6)-D-myo-inositol] + GDP-alpha-D-mannose = a 2-O-(alpha-D-mannosyl)-6-O-(6-O-acyl-alpha-D-mannosyl)-1-phosphatidyl-1D-myo-inositol + GDP + H(+)</text>
        <dbReference type="Rhea" id="RHEA:52444"/>
        <dbReference type="ChEBI" id="CHEBI:15378"/>
        <dbReference type="ChEBI" id="CHEBI:57527"/>
        <dbReference type="ChEBI" id="CHEBI:58189"/>
        <dbReference type="ChEBI" id="CHEBI:88053"/>
        <dbReference type="ChEBI" id="CHEBI:136625"/>
        <dbReference type="EC" id="2.4.1.346"/>
    </reaction>
</comment>
<evidence type="ECO:0000256" key="14">
    <source>
        <dbReference type="ARBA" id="ARBA00079381"/>
    </source>
</evidence>
<evidence type="ECO:0000256" key="8">
    <source>
        <dbReference type="ARBA" id="ARBA00052876"/>
    </source>
</evidence>
<keyword evidence="4 17" id="KW-0328">Glycosyltransferase</keyword>
<evidence type="ECO:0000256" key="10">
    <source>
        <dbReference type="ARBA" id="ARBA00066957"/>
    </source>
</evidence>
<dbReference type="InterPro" id="IPR028098">
    <property type="entry name" value="Glyco_trans_4-like_N"/>
</dbReference>
<dbReference type="AlphaFoldDB" id="A0A495X788"/>
<comment type="similarity">
    <text evidence="2">Belongs to the glycosyltransferase group 1 family. Glycosyltransferase 4 subfamily.</text>
</comment>
<evidence type="ECO:0000256" key="11">
    <source>
        <dbReference type="ARBA" id="ARBA00075163"/>
    </source>
</evidence>
<dbReference type="FunFam" id="3.40.50.2000:FF:000069">
    <property type="entry name" value="Alpha-(1-6)-phosphatidylinositol monomannoside mannosyltransferase"/>
    <property type="match status" value="1"/>
</dbReference>
<dbReference type="OrthoDB" id="9808602at2"/>
<evidence type="ECO:0000256" key="12">
    <source>
        <dbReference type="ARBA" id="ARBA00076875"/>
    </source>
</evidence>
<dbReference type="GO" id="GO:0033164">
    <property type="term" value="F:initiation-specific glycolipid 1,6-alpha-mannosyltransferase activity"/>
    <property type="evidence" value="ECO:0007669"/>
    <property type="project" value="UniProtKB-ARBA"/>
</dbReference>
<evidence type="ECO:0000313" key="17">
    <source>
        <dbReference type="EMBL" id="RKT69852.1"/>
    </source>
</evidence>
<sequence>MGRVRRTLLVTNDFPPRPGGIQAYLHALATRLPNLVVYAPSWESPSGSHPEFDAEQPFPVVRHPGTLMLPTPDVLRRASEIMRSERCEAVWFGAAAPLALLTPWLRDAGAARVVASTHGHEVGWSMLPAARQSLRTIGSSVDVVTFVSRYTRSRFAAAFGPMAALEHLPSGVDTSVFAPDPVARLDIRSRYGLGDRPVVVCVSRLVPRKGQDVLVRALPEIRRIAPDAALLLVGGGPYRKSLQRLASSVGVEEHVVFTGSVPWSELPAHYNAGDVFAMPCRTRGRGLDVEGLGIVYLEASATGLPVVAGRSGGAPETVRDGITGTVVDGRAVASVAAEVGRLLADRDLAAKMGEAGRDWVTREWRWDDLAARLATLIDG</sequence>
<evidence type="ECO:0000256" key="6">
    <source>
        <dbReference type="ARBA" id="ARBA00023098"/>
    </source>
</evidence>
<evidence type="ECO:0000256" key="13">
    <source>
        <dbReference type="ARBA" id="ARBA00077842"/>
    </source>
</evidence>
<comment type="pathway">
    <text evidence="1">Lipid metabolism.</text>
</comment>
<reference evidence="17 18" key="1">
    <citation type="submission" date="2018-10" db="EMBL/GenBank/DDBJ databases">
        <title>Sequencing the genomes of 1000 actinobacteria strains.</title>
        <authorList>
            <person name="Klenk H.-P."/>
        </authorList>
    </citation>
    <scope>NUCLEOTIDE SEQUENCE [LARGE SCALE GENOMIC DNA]</scope>
    <source>
        <strain evidence="17 18">DSM 43911</strain>
    </source>
</reference>
<accession>A0A495X788</accession>
<dbReference type="PANTHER" id="PTHR45947:SF3">
    <property type="entry name" value="SULFOQUINOVOSYL TRANSFERASE SQD2"/>
    <property type="match status" value="1"/>
</dbReference>
<name>A0A495X788_9PSEU</name>
<dbReference type="Pfam" id="PF00534">
    <property type="entry name" value="Glycos_transf_1"/>
    <property type="match status" value="1"/>
</dbReference>
<comment type="pathway">
    <text evidence="9">Phospholipid metabolism; phosphatidylinositol metabolism.</text>
</comment>
<evidence type="ECO:0000256" key="3">
    <source>
        <dbReference type="ARBA" id="ARBA00022516"/>
    </source>
</evidence>
<feature type="domain" description="Glycosyl transferase family 1" evidence="15">
    <location>
        <begin position="190"/>
        <end position="359"/>
    </location>
</feature>
<dbReference type="GO" id="GO:0009247">
    <property type="term" value="P:glycolipid biosynthetic process"/>
    <property type="evidence" value="ECO:0007669"/>
    <property type="project" value="UniProtKB-ARBA"/>
</dbReference>
<gene>
    <name evidence="17" type="ORF">DFJ66_3090</name>
</gene>
<dbReference type="PANTHER" id="PTHR45947">
    <property type="entry name" value="SULFOQUINOVOSYL TRANSFERASE SQD2"/>
    <property type="match status" value="1"/>
</dbReference>
<dbReference type="Proteomes" id="UP000272729">
    <property type="component" value="Unassembled WGS sequence"/>
</dbReference>
<dbReference type="InterPro" id="IPR050194">
    <property type="entry name" value="Glycosyltransferase_grp1"/>
</dbReference>
<dbReference type="FunFam" id="3.40.50.2000:FF:000115">
    <property type="entry name" value="Alpha-(1-6)-phosphatidylinositol monomannoside mannosyltransferase"/>
    <property type="match status" value="1"/>
</dbReference>